<sequence>MHGCTRSYFVPHNNLKGPLPFEASHSLALEKAMPFQITPRRTIVQKELYFHLYLKRVSAKPNTNQKTVLESKEPLDFGKLIDTDWPIYDGRDPKSNLVARLQGLHAATGKVKVGWHASVTVVLEGGSFKGSTLHLMGTSIGSKEWAIVGGTGEFTLAQGVMYTGKTHTIPDVGYYLELEFRALYTPMKKGPAANGGNSWTLGV</sequence>
<evidence type="ECO:0000313" key="1">
    <source>
        <dbReference type="EnsemblPlants" id="AVESA.00010b.r2.2AG0246070.1.CDS"/>
    </source>
</evidence>
<reference evidence="1" key="1">
    <citation type="submission" date="2021-05" db="EMBL/GenBank/DDBJ databases">
        <authorList>
            <person name="Scholz U."/>
            <person name="Mascher M."/>
            <person name="Fiebig A."/>
        </authorList>
    </citation>
    <scope>NUCLEOTIDE SEQUENCE [LARGE SCALE GENOMIC DNA]</scope>
</reference>
<protein>
    <submittedName>
        <fullName evidence="1">Uncharacterized protein</fullName>
    </submittedName>
</protein>
<evidence type="ECO:0000313" key="2">
    <source>
        <dbReference type="Proteomes" id="UP001732700"/>
    </source>
</evidence>
<organism evidence="1 2">
    <name type="scientific">Avena sativa</name>
    <name type="common">Oat</name>
    <dbReference type="NCBI Taxonomy" id="4498"/>
    <lineage>
        <taxon>Eukaryota</taxon>
        <taxon>Viridiplantae</taxon>
        <taxon>Streptophyta</taxon>
        <taxon>Embryophyta</taxon>
        <taxon>Tracheophyta</taxon>
        <taxon>Spermatophyta</taxon>
        <taxon>Magnoliopsida</taxon>
        <taxon>Liliopsida</taxon>
        <taxon>Poales</taxon>
        <taxon>Poaceae</taxon>
        <taxon>BOP clade</taxon>
        <taxon>Pooideae</taxon>
        <taxon>Poodae</taxon>
        <taxon>Poeae</taxon>
        <taxon>Poeae Chloroplast Group 1 (Aveneae type)</taxon>
        <taxon>Aveninae</taxon>
        <taxon>Avena</taxon>
    </lineage>
</organism>
<dbReference type="Proteomes" id="UP001732700">
    <property type="component" value="Chromosome 2A"/>
</dbReference>
<keyword evidence="2" id="KW-1185">Reference proteome</keyword>
<proteinExistence type="predicted"/>
<accession>A0ACD5UH21</accession>
<dbReference type="EnsemblPlants" id="AVESA.00010b.r2.2AG0246070.1">
    <property type="protein sequence ID" value="AVESA.00010b.r2.2AG0246070.1.CDS"/>
    <property type="gene ID" value="AVESA.00010b.r2.2AG0246070"/>
</dbReference>
<name>A0ACD5UH21_AVESA</name>
<reference evidence="1" key="2">
    <citation type="submission" date="2025-09" db="UniProtKB">
        <authorList>
            <consortium name="EnsemblPlants"/>
        </authorList>
    </citation>
    <scope>IDENTIFICATION</scope>
</reference>